<reference evidence="1 2" key="1">
    <citation type="journal article" date="2019" name="Int. J. Syst. Evol. Microbiol.">
        <title>The Global Catalogue of Microorganisms (GCM) 10K type strain sequencing project: providing services to taxonomists for standard genome sequencing and annotation.</title>
        <authorList>
            <consortium name="The Broad Institute Genomics Platform"/>
            <consortium name="The Broad Institute Genome Sequencing Center for Infectious Disease"/>
            <person name="Wu L."/>
            <person name="Ma J."/>
        </authorList>
    </citation>
    <scope>NUCLEOTIDE SEQUENCE [LARGE SCALE GENOMIC DNA]</scope>
    <source>
        <strain evidence="1 2">CGMCC 1.12230</strain>
    </source>
</reference>
<dbReference type="Proteomes" id="UP001597076">
    <property type="component" value="Unassembled WGS sequence"/>
</dbReference>
<dbReference type="AlphaFoldDB" id="A0ABD6BKD9"/>
<protein>
    <submittedName>
        <fullName evidence="1">Uncharacterized protein</fullName>
    </submittedName>
</protein>
<comment type="caution">
    <text evidence="1">The sequence shown here is derived from an EMBL/GenBank/DDBJ whole genome shotgun (WGS) entry which is preliminary data.</text>
</comment>
<organism evidence="1 2">
    <name type="scientific">Haloarchaeobius amylolyticus</name>
    <dbReference type="NCBI Taxonomy" id="1198296"/>
    <lineage>
        <taxon>Archaea</taxon>
        <taxon>Methanobacteriati</taxon>
        <taxon>Methanobacteriota</taxon>
        <taxon>Stenosarchaea group</taxon>
        <taxon>Halobacteria</taxon>
        <taxon>Halobacteriales</taxon>
        <taxon>Halorubellaceae</taxon>
        <taxon>Haloarchaeobius</taxon>
    </lineage>
</organism>
<evidence type="ECO:0000313" key="1">
    <source>
        <dbReference type="EMBL" id="MFD1565567.1"/>
    </source>
</evidence>
<keyword evidence="2" id="KW-1185">Reference proteome</keyword>
<dbReference type="RefSeq" id="WP_390290731.1">
    <property type="nucleotide sequence ID" value="NZ_JBHUDI010000011.1"/>
</dbReference>
<proteinExistence type="predicted"/>
<evidence type="ECO:0000313" key="2">
    <source>
        <dbReference type="Proteomes" id="UP001597076"/>
    </source>
</evidence>
<name>A0ABD6BKD9_9EURY</name>
<accession>A0ABD6BKD9</accession>
<dbReference type="EMBL" id="JBHUDI010000011">
    <property type="protein sequence ID" value="MFD1565567.1"/>
    <property type="molecule type" value="Genomic_DNA"/>
</dbReference>
<sequence length="116" mass="13545">MTDDEGLPVVADNRSVREKRCNDDHIERVLSAQQWRVLRALLDESAMSADPILRKGETLDSGEYLTICYELHHVLLPELADMRLVEFDRSEDEVRRGRRFGEVRRLLEQIADDHDK</sequence>
<gene>
    <name evidence="1" type="ORF">ACFR99_18710</name>
</gene>